<dbReference type="SMART" id="SM00342">
    <property type="entry name" value="HTH_ARAC"/>
    <property type="match status" value="1"/>
</dbReference>
<dbReference type="EMBL" id="JASSQD010000001">
    <property type="protein sequence ID" value="MDK9557017.1"/>
    <property type="molecule type" value="Genomic_DNA"/>
</dbReference>
<dbReference type="PANTHER" id="PTHR43130:SF11">
    <property type="entry name" value="TRANSCRIPTIONAL REGULATORY PROTEIN"/>
    <property type="match status" value="1"/>
</dbReference>
<dbReference type="InterPro" id="IPR009057">
    <property type="entry name" value="Homeodomain-like_sf"/>
</dbReference>
<dbReference type="PROSITE" id="PS01124">
    <property type="entry name" value="HTH_ARAC_FAMILY_2"/>
    <property type="match status" value="1"/>
</dbReference>
<evidence type="ECO:0000259" key="3">
    <source>
        <dbReference type="PROSITE" id="PS01124"/>
    </source>
</evidence>
<dbReference type="SUPFAM" id="SSF46689">
    <property type="entry name" value="Homeodomain-like"/>
    <property type="match status" value="2"/>
</dbReference>
<proteinExistence type="predicted"/>
<dbReference type="InterPro" id="IPR029062">
    <property type="entry name" value="Class_I_gatase-like"/>
</dbReference>
<dbReference type="RefSeq" id="WP_219866514.1">
    <property type="nucleotide sequence ID" value="NZ_JASSQD010000001.1"/>
</dbReference>
<keyword evidence="5" id="KW-1185">Reference proteome</keyword>
<feature type="domain" description="HTH araC/xylS-type" evidence="3">
    <location>
        <begin position="226"/>
        <end position="324"/>
    </location>
</feature>
<dbReference type="Gene3D" id="1.10.10.60">
    <property type="entry name" value="Homeodomain-like"/>
    <property type="match status" value="2"/>
</dbReference>
<gene>
    <name evidence="4" type="ORF">QQF73_05210</name>
</gene>
<comment type="caution">
    <text evidence="4">The sequence shown here is derived from an EMBL/GenBank/DDBJ whole genome shotgun (WGS) entry which is preliminary data.</text>
</comment>
<dbReference type="SUPFAM" id="SSF52317">
    <property type="entry name" value="Class I glutamine amidotransferase-like"/>
    <property type="match status" value="1"/>
</dbReference>
<dbReference type="Pfam" id="PF12833">
    <property type="entry name" value="HTH_18"/>
    <property type="match status" value="1"/>
</dbReference>
<evidence type="ECO:0000256" key="1">
    <source>
        <dbReference type="ARBA" id="ARBA00023015"/>
    </source>
</evidence>
<evidence type="ECO:0000256" key="2">
    <source>
        <dbReference type="ARBA" id="ARBA00023163"/>
    </source>
</evidence>
<accession>A0ABT7HAR9</accession>
<dbReference type="PANTHER" id="PTHR43130">
    <property type="entry name" value="ARAC-FAMILY TRANSCRIPTIONAL REGULATOR"/>
    <property type="match status" value="1"/>
</dbReference>
<keyword evidence="1" id="KW-0805">Transcription regulation</keyword>
<evidence type="ECO:0000313" key="4">
    <source>
        <dbReference type="EMBL" id="MDK9557017.1"/>
    </source>
</evidence>
<dbReference type="Pfam" id="PF01965">
    <property type="entry name" value="DJ-1_PfpI"/>
    <property type="match status" value="1"/>
</dbReference>
<protein>
    <submittedName>
        <fullName evidence="4">Helix-turn-helix domain-containing protein</fullName>
    </submittedName>
</protein>
<organism evidence="4 5">
    <name type="scientific">Marinobacter albus</name>
    <dbReference type="NCBI Taxonomy" id="3030833"/>
    <lineage>
        <taxon>Bacteria</taxon>
        <taxon>Pseudomonadati</taxon>
        <taxon>Pseudomonadota</taxon>
        <taxon>Gammaproteobacteria</taxon>
        <taxon>Pseudomonadales</taxon>
        <taxon>Marinobacteraceae</taxon>
        <taxon>Marinobacter</taxon>
    </lineage>
</organism>
<dbReference type="Gene3D" id="3.40.50.880">
    <property type="match status" value="1"/>
</dbReference>
<keyword evidence="2" id="KW-0804">Transcription</keyword>
<name>A0ABT7HAR9_9GAMM</name>
<dbReference type="InterPro" id="IPR052158">
    <property type="entry name" value="INH-QAR"/>
</dbReference>
<evidence type="ECO:0000313" key="5">
    <source>
        <dbReference type="Proteomes" id="UP001223547"/>
    </source>
</evidence>
<dbReference type="InterPro" id="IPR018060">
    <property type="entry name" value="HTH_AraC"/>
</dbReference>
<dbReference type="InterPro" id="IPR002818">
    <property type="entry name" value="DJ-1/PfpI"/>
</dbReference>
<dbReference type="Proteomes" id="UP001223547">
    <property type="component" value="Unassembled WGS sequence"/>
</dbReference>
<sequence>MNKIAIVALPFCHGSGIVGVMDFFATANYCDRGTARNEPLFDCQIVTIDNEPVHSFSRIPIAPTVRWEDFQPDVIIVGSAMEAVIGDRHISAALDQSRPLHPWLRSAVDRGAIVASVCTGSFVLAEAGLLEQHVATTHWRAAPAFRRRYPGIRLEAEQLLIDNGQIICAGGATSFIDLCLYLVERLGSPALAVACSKLLILDARRAEQTPYMNFYSSRAHQDEVIGDIQSWLEQHYADPIAIDDLAERARLGPRTFKRRFKDATGETPLNYLQHLRIEAAKHGLESTRRQTAQIIWDVGYEDASSFRRLFKRNVGCTMEEYRRRFSYVTPARARPQLAAHTD</sequence>
<dbReference type="CDD" id="cd03138">
    <property type="entry name" value="GATase1_AraC_2"/>
    <property type="match status" value="1"/>
</dbReference>
<reference evidence="4 5" key="1">
    <citation type="submission" date="2023-05" db="EMBL/GenBank/DDBJ databases">
        <title>Marinobacter albus sp. nov., a marine bacterium isolated from sand in a coastal intertidal zone of huludao.</title>
        <authorList>
            <person name="Deng T."/>
        </authorList>
    </citation>
    <scope>NUCLEOTIDE SEQUENCE [LARGE SCALE GENOMIC DNA]</scope>
    <source>
        <strain evidence="4 5">M216</strain>
    </source>
</reference>